<dbReference type="GO" id="GO:0019005">
    <property type="term" value="C:SCF ubiquitin ligase complex"/>
    <property type="evidence" value="ECO:0007669"/>
    <property type="project" value="UniProtKB-UniRule"/>
</dbReference>
<gene>
    <name evidence="3" type="primary">NSFBx_0</name>
    <name evidence="3" type="ORF">CK203_027098</name>
</gene>
<dbReference type="GO" id="GO:0031146">
    <property type="term" value="P:SCF-dependent proteasomal ubiquitin-dependent protein catabolic process"/>
    <property type="evidence" value="ECO:0007669"/>
    <property type="project" value="UniProtKB-UniRule"/>
</dbReference>
<evidence type="ECO:0000256" key="1">
    <source>
        <dbReference type="RuleBase" id="RU369085"/>
    </source>
</evidence>
<comment type="caution">
    <text evidence="3">The sequence shown here is derived from an EMBL/GenBank/DDBJ whole genome shotgun (WGS) entry which is preliminary data.</text>
</comment>
<dbReference type="Gramene" id="Vitis08g01717.t01">
    <property type="protein sequence ID" value="Vitis08g01717.t01.CDS"/>
    <property type="gene ID" value="Vitis08g01717"/>
</dbReference>
<dbReference type="AlphaFoldDB" id="A0A438I628"/>
<keyword evidence="1" id="KW-0539">Nucleus</keyword>
<organism evidence="3 4">
    <name type="scientific">Vitis vinifera</name>
    <name type="common">Grape</name>
    <dbReference type="NCBI Taxonomy" id="29760"/>
    <lineage>
        <taxon>Eukaryota</taxon>
        <taxon>Viridiplantae</taxon>
        <taxon>Streptophyta</taxon>
        <taxon>Embryophyta</taxon>
        <taxon>Tracheophyta</taxon>
        <taxon>Spermatophyta</taxon>
        <taxon>Magnoliopsida</taxon>
        <taxon>eudicotyledons</taxon>
        <taxon>Gunneridae</taxon>
        <taxon>Pentapetalae</taxon>
        <taxon>rosids</taxon>
        <taxon>Vitales</taxon>
        <taxon>Vitaceae</taxon>
        <taxon>Viteae</taxon>
        <taxon>Vitis</taxon>
    </lineage>
</organism>
<comment type="subcellular location">
    <subcellularLocation>
        <location evidence="1">Nucleus</location>
    </subcellularLocation>
</comment>
<dbReference type="PANTHER" id="PTHR12874:SF16">
    <property type="entry name" value="OS01G0800800 PROTEIN"/>
    <property type="match status" value="1"/>
</dbReference>
<proteinExistence type="predicted"/>
<feature type="domain" description="F-box" evidence="2">
    <location>
        <begin position="9"/>
        <end position="49"/>
    </location>
</feature>
<comment type="function">
    <text evidence="1">Acts as a component of a SCF E3 ubiquitin ligase complexes.</text>
</comment>
<dbReference type="PANTHER" id="PTHR12874">
    <property type="entry name" value="F-BOX ONLY PROTEIN 48-RELATED"/>
    <property type="match status" value="1"/>
</dbReference>
<dbReference type="KEGG" id="vvi:100250432"/>
<accession>A0A438I628</accession>
<evidence type="ECO:0000259" key="2">
    <source>
        <dbReference type="Pfam" id="PF12937"/>
    </source>
</evidence>
<comment type="subunit">
    <text evidence="1">Component of the SCF-type E3 ligase complex.</text>
</comment>
<dbReference type="InterPro" id="IPR036047">
    <property type="entry name" value="F-box-like_dom_sf"/>
</dbReference>
<sequence>MKSCICSPPWEVLLLVAHYLDPKALAISSCVSRSWSISMSSDHLWQPICSAHFPSLCNLRAADPTVPYRRLYAIGYVSVKRRLRSPSKPRLSLDDVVFAIDVQCRDSGIVTIAKPASDLEPDPNGLFRFDMEVCEPPRMAKVLAGVRVMWSVVLKGWQGVFSMMEYKGKGSFVPDVEGWFSSELPAPVCCSGRVGSGLVADLRLGFCEAEDGRGGRVRVGKVGVGVLSVVSWRYVSVDDALRYLQHFLSPSHD</sequence>
<comment type="pathway">
    <text evidence="1">Protein modification; protein ubiquitination.</text>
</comment>
<dbReference type="Pfam" id="PF12937">
    <property type="entry name" value="F-box-like"/>
    <property type="match status" value="1"/>
</dbReference>
<reference evidence="3 4" key="1">
    <citation type="journal article" date="2018" name="PLoS Genet.">
        <title>Population sequencing reveals clonal diversity and ancestral inbreeding in the grapevine cultivar Chardonnay.</title>
        <authorList>
            <person name="Roach M.J."/>
            <person name="Johnson D.L."/>
            <person name="Bohlmann J."/>
            <person name="van Vuuren H.J."/>
            <person name="Jones S.J."/>
            <person name="Pretorius I.S."/>
            <person name="Schmidt S.A."/>
            <person name="Borneman A.R."/>
        </authorList>
    </citation>
    <scope>NUCLEOTIDE SEQUENCE [LARGE SCALE GENOMIC DNA]</scope>
    <source>
        <strain evidence="4">cv. Chardonnay</strain>
        <tissue evidence="3">Leaf</tissue>
    </source>
</reference>
<dbReference type="OrthoDB" id="1905685at2759"/>
<evidence type="ECO:0000313" key="3">
    <source>
        <dbReference type="EMBL" id="RVW92127.1"/>
    </source>
</evidence>
<protein>
    <recommendedName>
        <fullName evidence="1">F-box protein</fullName>
    </recommendedName>
</protein>
<dbReference type="Proteomes" id="UP000288805">
    <property type="component" value="Unassembled WGS sequence"/>
</dbReference>
<dbReference type="GO" id="GO:0016567">
    <property type="term" value="P:protein ubiquitination"/>
    <property type="evidence" value="ECO:0007669"/>
    <property type="project" value="UniProtKB-UniRule"/>
</dbReference>
<name>A0A438I628_VITVI</name>
<dbReference type="InterPro" id="IPR001810">
    <property type="entry name" value="F-box_dom"/>
</dbReference>
<evidence type="ECO:0000313" key="4">
    <source>
        <dbReference type="Proteomes" id="UP000288805"/>
    </source>
</evidence>
<dbReference type="SUPFAM" id="SSF81383">
    <property type="entry name" value="F-box domain"/>
    <property type="match status" value="1"/>
</dbReference>
<dbReference type="EMBL" id="QGNW01000139">
    <property type="protein sequence ID" value="RVW92127.1"/>
    <property type="molecule type" value="Genomic_DNA"/>
</dbReference>
<keyword evidence="1" id="KW-0833">Ubl conjugation pathway</keyword>
<dbReference type="Gene3D" id="1.20.1280.50">
    <property type="match status" value="1"/>
</dbReference>
<dbReference type="GO" id="GO:0005634">
    <property type="term" value="C:nucleus"/>
    <property type="evidence" value="ECO:0007669"/>
    <property type="project" value="UniProtKB-SubCell"/>
</dbReference>